<sequence length="570" mass="64558">MGGTVSNSFWFRDYQVTTGCVAKTKAGFITGKTYCFESGRQVNAFLGVPYARNGAYQDRFQKPKPLEPWEGELDCTKFGKRAIQDDMVWDKYITPIAQTERHCLSLNVFVPKWTSEEFADRRPVMVFVHGGGFLIHSAANYGDWNICQNLCMHDVIVCVVQYRLGLLGFLSTGDEQCPGNFGLWDQLEAFKWIQNNIREFGGDPENVTAFGQSAGAASVDFLSLSPYSKGLFHRIILMGGNACSDWALAKPQRTLRAAIGVARKLGWTGDDSDSADLLEFLKKQAPNTLRAPLVGKSAFNRDKNGLEFCPVERAPKITVIIGTADYEALLFHALGRAQADMTSIRKFVQLHVPSHIPNHQNWRKRAEHLYIAGVNPSNKEQVARSFLRLYSDILMNNCTQQYCQEMVSAGHDVYLYNMTYFNPDGFGFFTFRMPFLAATHCHDLRYLVGKGLYSKFRPNYDDLCMLYNMTSLWTNFAKFGNPNGLKNDKQNWERISVEDTYKHFQLDLQPSMKPDYQDRRADFWLNEFAAASMEFTEEEETSEESNFSNSTSSSCGGLDNKAVSNHPALM</sequence>
<feature type="compositionally biased region" description="Low complexity" evidence="1">
    <location>
        <begin position="544"/>
        <end position="554"/>
    </location>
</feature>
<name>A0A915CXQ4_9BILA</name>
<dbReference type="InterPro" id="IPR029058">
    <property type="entry name" value="AB_hydrolase_fold"/>
</dbReference>
<dbReference type="AlphaFoldDB" id="A0A915CXQ4"/>
<keyword evidence="3" id="KW-1185">Reference proteome</keyword>
<dbReference type="Proteomes" id="UP000887574">
    <property type="component" value="Unplaced"/>
</dbReference>
<dbReference type="PANTHER" id="PTHR44590:SF3">
    <property type="entry name" value="CARBOXYLESTERASE TYPE B DOMAIN-CONTAINING PROTEIN"/>
    <property type="match status" value="1"/>
</dbReference>
<dbReference type="InterPro" id="IPR002018">
    <property type="entry name" value="CarbesteraseB"/>
</dbReference>
<feature type="domain" description="Carboxylesterase type B" evidence="2">
    <location>
        <begin position="21"/>
        <end position="524"/>
    </location>
</feature>
<evidence type="ECO:0000313" key="4">
    <source>
        <dbReference type="WBParaSite" id="jg13413"/>
    </source>
</evidence>
<evidence type="ECO:0000259" key="2">
    <source>
        <dbReference type="Pfam" id="PF00135"/>
    </source>
</evidence>
<dbReference type="SUPFAM" id="SSF53474">
    <property type="entry name" value="alpha/beta-Hydrolases"/>
    <property type="match status" value="1"/>
</dbReference>
<organism evidence="3 4">
    <name type="scientific">Ditylenchus dipsaci</name>
    <dbReference type="NCBI Taxonomy" id="166011"/>
    <lineage>
        <taxon>Eukaryota</taxon>
        <taxon>Metazoa</taxon>
        <taxon>Ecdysozoa</taxon>
        <taxon>Nematoda</taxon>
        <taxon>Chromadorea</taxon>
        <taxon>Rhabditida</taxon>
        <taxon>Tylenchina</taxon>
        <taxon>Tylenchomorpha</taxon>
        <taxon>Sphaerularioidea</taxon>
        <taxon>Anguinidae</taxon>
        <taxon>Anguininae</taxon>
        <taxon>Ditylenchus</taxon>
    </lineage>
</organism>
<dbReference type="PANTHER" id="PTHR44590">
    <property type="entry name" value="CARBOXYLIC ESTER HYDROLASE-RELATED"/>
    <property type="match status" value="1"/>
</dbReference>
<reference evidence="4" key="1">
    <citation type="submission" date="2022-11" db="UniProtKB">
        <authorList>
            <consortium name="WormBaseParasite"/>
        </authorList>
    </citation>
    <scope>IDENTIFICATION</scope>
</reference>
<protein>
    <submittedName>
        <fullName evidence="4">Carboxylesterase type B domain-containing protein</fullName>
    </submittedName>
</protein>
<feature type="region of interest" description="Disordered" evidence="1">
    <location>
        <begin position="538"/>
        <end position="570"/>
    </location>
</feature>
<evidence type="ECO:0000313" key="3">
    <source>
        <dbReference type="Proteomes" id="UP000887574"/>
    </source>
</evidence>
<accession>A0A915CXQ4</accession>
<proteinExistence type="predicted"/>
<dbReference type="Gene3D" id="3.40.50.1820">
    <property type="entry name" value="alpha/beta hydrolase"/>
    <property type="match status" value="1"/>
</dbReference>
<dbReference type="WBParaSite" id="jg13413">
    <property type="protein sequence ID" value="jg13413"/>
    <property type="gene ID" value="jg13413"/>
</dbReference>
<evidence type="ECO:0000256" key="1">
    <source>
        <dbReference type="SAM" id="MobiDB-lite"/>
    </source>
</evidence>
<dbReference type="Pfam" id="PF00135">
    <property type="entry name" value="COesterase"/>
    <property type="match status" value="1"/>
</dbReference>